<evidence type="ECO:0000259" key="1">
    <source>
        <dbReference type="Pfam" id="PF00582"/>
    </source>
</evidence>
<keyword evidence="3" id="KW-1185">Reference proteome</keyword>
<comment type="caution">
    <text evidence="2">The sequence shown here is derived from an EMBL/GenBank/DDBJ whole genome shotgun (WGS) entry which is preliminary data.</text>
</comment>
<reference evidence="2" key="1">
    <citation type="journal article" date="2023" name="Mol. Biol. Evol.">
        <title>Third-Generation Sequencing Reveals the Adaptive Role of the Epigenome in Three Deep-Sea Polychaetes.</title>
        <authorList>
            <person name="Perez M."/>
            <person name="Aroh O."/>
            <person name="Sun Y."/>
            <person name="Lan Y."/>
            <person name="Juniper S.K."/>
            <person name="Young C.R."/>
            <person name="Angers B."/>
            <person name="Qian P.Y."/>
        </authorList>
    </citation>
    <scope>NUCLEOTIDE SEQUENCE</scope>
    <source>
        <strain evidence="2">R07B-5</strain>
    </source>
</reference>
<gene>
    <name evidence="2" type="ORF">NP493_207g01087</name>
</gene>
<evidence type="ECO:0000313" key="2">
    <source>
        <dbReference type="EMBL" id="KAK2186265.1"/>
    </source>
</evidence>
<dbReference type="AlphaFoldDB" id="A0AAD9P198"/>
<dbReference type="Gene3D" id="3.40.50.620">
    <property type="entry name" value="HUPs"/>
    <property type="match status" value="1"/>
</dbReference>
<accession>A0AAD9P198</accession>
<dbReference type="InterPro" id="IPR014729">
    <property type="entry name" value="Rossmann-like_a/b/a_fold"/>
</dbReference>
<dbReference type="Proteomes" id="UP001209878">
    <property type="component" value="Unassembled WGS sequence"/>
</dbReference>
<dbReference type="EMBL" id="JAODUO010000207">
    <property type="protein sequence ID" value="KAK2186265.1"/>
    <property type="molecule type" value="Genomic_DNA"/>
</dbReference>
<dbReference type="Pfam" id="PF00582">
    <property type="entry name" value="Usp"/>
    <property type="match status" value="1"/>
</dbReference>
<sequence length="156" mass="17116">MATRTNVVLLSVDDSKQCDHAVSYYVQSIHRAGNKVVISHCVELPDRAHPRDAVMSPATLSSLWNEEEAKSKTLIDKISTFLTANNVPSSDIITRIERGLKPGHVIVEVIDDVNADLVIMGSRGLGTLRRTILGSVSDYVLHHSKVPVLVVHMPTK</sequence>
<dbReference type="CDD" id="cd23659">
    <property type="entry name" value="USP_At3g01520-like"/>
    <property type="match status" value="1"/>
</dbReference>
<dbReference type="InterPro" id="IPR006015">
    <property type="entry name" value="Universal_stress_UspA"/>
</dbReference>
<proteinExistence type="predicted"/>
<dbReference type="PRINTS" id="PR01438">
    <property type="entry name" value="UNVRSLSTRESS"/>
</dbReference>
<evidence type="ECO:0000313" key="3">
    <source>
        <dbReference type="Proteomes" id="UP001209878"/>
    </source>
</evidence>
<organism evidence="2 3">
    <name type="scientific">Ridgeia piscesae</name>
    <name type="common">Tubeworm</name>
    <dbReference type="NCBI Taxonomy" id="27915"/>
    <lineage>
        <taxon>Eukaryota</taxon>
        <taxon>Metazoa</taxon>
        <taxon>Spiralia</taxon>
        <taxon>Lophotrochozoa</taxon>
        <taxon>Annelida</taxon>
        <taxon>Polychaeta</taxon>
        <taxon>Sedentaria</taxon>
        <taxon>Canalipalpata</taxon>
        <taxon>Sabellida</taxon>
        <taxon>Siboglinidae</taxon>
        <taxon>Ridgeia</taxon>
    </lineage>
</organism>
<feature type="domain" description="UspA" evidence="1">
    <location>
        <begin position="8"/>
        <end position="152"/>
    </location>
</feature>
<dbReference type="PANTHER" id="PTHR46989:SF3">
    <property type="entry name" value="USPA DOMAIN-CONTAINING PROTEIN"/>
    <property type="match status" value="1"/>
</dbReference>
<protein>
    <recommendedName>
        <fullName evidence="1">UspA domain-containing protein</fullName>
    </recommendedName>
</protein>
<dbReference type="SUPFAM" id="SSF52402">
    <property type="entry name" value="Adenine nucleotide alpha hydrolases-like"/>
    <property type="match status" value="1"/>
</dbReference>
<dbReference type="InterPro" id="IPR006016">
    <property type="entry name" value="UspA"/>
</dbReference>
<dbReference type="PANTHER" id="PTHR46989">
    <property type="entry name" value="USP DOMAIN-CONTAINING PROTEIN"/>
    <property type="match status" value="1"/>
</dbReference>
<name>A0AAD9P198_RIDPI</name>